<evidence type="ECO:0000256" key="4">
    <source>
        <dbReference type="ARBA" id="ARBA00022801"/>
    </source>
</evidence>
<dbReference type="PROSITE" id="PS50853">
    <property type="entry name" value="FN3"/>
    <property type="match status" value="1"/>
</dbReference>
<feature type="domain" description="CBM3" evidence="11">
    <location>
        <begin position="438"/>
        <end position="586"/>
    </location>
</feature>
<dbReference type="InterPro" id="IPR018087">
    <property type="entry name" value="Glyco_hydro_5_CS"/>
</dbReference>
<accession>V9IR95</accession>
<sequence>MERGKKHMKPFRLWGAWLSTAVAVLGLMLPFGAAYSQAAAAVPYGQLKVQGADLLGESGQRVQLRGMSSHGIHWYGDLVNPGSLKWLKEDWNSNLFRVAMYTAEKGYITDPSVKEKVKEAVQAAIDLGLYVIIDWHILTDGDPNTYKTQAKAFFQEMAALYGQYPNVIYELCNEPNGNVTWAGQIKPYAQELTQAIRAIDPDNIIIVGTPNWSQDVNQAADSPLPYGNIMYAAHFYAGTHGQWLRDKIDYARSKGAAVFVTEWGASDASGDGGPFLREAQEWIDFMNSRGISWANWSLADKEETSAALLPGANPSGGWPASQLSASGQFVRSKLRESLVSVPAAPAGLQAAPGSGQAALSWNAVNGATGYIVKRAAVSGGPYTTVAELTGTSYTDTGLANGTTCYYVVSAKNAAGTGPVSAQVSVQPAAGQGGGGTPVPGSLVLQYRAADTNAGDNAIKPHFNIRNTGASPVDLSGVKLRYYFTKDGIQPLSFAVDWAQVGSPNVKGTFGSASGAGADTYLEVSFTGGSIPAGGQTGEIQTRIHKSDWSSFQESGDYSYDPGKTSYADWSKVTLYRDGTRVWGVEP</sequence>
<dbReference type="InterPro" id="IPR008965">
    <property type="entry name" value="CBM2/CBM3_carb-bd_dom_sf"/>
</dbReference>
<name>V9IR95_9BACL</name>
<evidence type="ECO:0000259" key="10">
    <source>
        <dbReference type="PROSITE" id="PS50853"/>
    </source>
</evidence>
<keyword evidence="7 9" id="KW-0326">Glycosidase</keyword>
<dbReference type="InterPro" id="IPR036116">
    <property type="entry name" value="FN3_sf"/>
</dbReference>
<dbReference type="PROSITE" id="PS00659">
    <property type="entry name" value="GLYCOSYL_HYDROL_F5"/>
    <property type="match status" value="1"/>
</dbReference>
<reference evidence="12" key="1">
    <citation type="submission" date="2011-07" db="EMBL/GenBank/DDBJ databases">
        <title>Some potential microbial weathering related gene sequences of Bacillus mucilaginosus.</title>
        <authorList>
            <person name="Lian B."/>
            <person name="Xiao B."/>
        </authorList>
    </citation>
    <scope>NUCLEOTIDE SEQUENCE</scope>
    <source>
        <strain evidence="12">K02</strain>
    </source>
</reference>
<dbReference type="InterPro" id="IPR036966">
    <property type="entry name" value="CBM3_sf"/>
</dbReference>
<protein>
    <recommendedName>
        <fullName evidence="9">Endoglucanase</fullName>
        <ecNumber evidence="9">3.2.1.4</ecNumber>
    </recommendedName>
</protein>
<organism evidence="12">
    <name type="scientific">Paenibacillus mucilaginosus K02</name>
    <dbReference type="NCBI Taxonomy" id="997761"/>
    <lineage>
        <taxon>Bacteria</taxon>
        <taxon>Bacillati</taxon>
        <taxon>Bacillota</taxon>
        <taxon>Bacilli</taxon>
        <taxon>Bacillales</taxon>
        <taxon>Paenibacillaceae</taxon>
        <taxon>Paenibacillus</taxon>
    </lineage>
</organism>
<evidence type="ECO:0000256" key="1">
    <source>
        <dbReference type="ARBA" id="ARBA00000966"/>
    </source>
</evidence>
<keyword evidence="3" id="KW-0732">Signal</keyword>
<dbReference type="InterPro" id="IPR001547">
    <property type="entry name" value="Glyco_hydro_5"/>
</dbReference>
<keyword evidence="8 9" id="KW-0624">Polysaccharide degradation</keyword>
<proteinExistence type="inferred from homology"/>
<dbReference type="InterPro" id="IPR003961">
    <property type="entry name" value="FN3_dom"/>
</dbReference>
<dbReference type="SUPFAM" id="SSF51445">
    <property type="entry name" value="(Trans)glycosidases"/>
    <property type="match status" value="1"/>
</dbReference>
<evidence type="ECO:0000256" key="7">
    <source>
        <dbReference type="ARBA" id="ARBA00023295"/>
    </source>
</evidence>
<dbReference type="EC" id="3.2.1.4" evidence="9"/>
<dbReference type="InterPro" id="IPR001956">
    <property type="entry name" value="CBM3"/>
</dbReference>
<dbReference type="PROSITE" id="PS51172">
    <property type="entry name" value="CBM3"/>
    <property type="match status" value="1"/>
</dbReference>
<dbReference type="SMART" id="SM01067">
    <property type="entry name" value="CBM_3"/>
    <property type="match status" value="1"/>
</dbReference>
<keyword evidence="6 9" id="KW-0119">Carbohydrate metabolism</keyword>
<dbReference type="InterPro" id="IPR013783">
    <property type="entry name" value="Ig-like_fold"/>
</dbReference>
<feature type="domain" description="Fibronectin type-III" evidence="10">
    <location>
        <begin position="341"/>
        <end position="430"/>
    </location>
</feature>
<dbReference type="PANTHER" id="PTHR34142">
    <property type="entry name" value="ENDO-BETA-1,4-GLUCANASE A"/>
    <property type="match status" value="1"/>
</dbReference>
<dbReference type="SMART" id="SM00060">
    <property type="entry name" value="FN3"/>
    <property type="match status" value="1"/>
</dbReference>
<dbReference type="PANTHER" id="PTHR34142:SF1">
    <property type="entry name" value="GLYCOSIDE HYDROLASE FAMILY 5 DOMAIN-CONTAINING PROTEIN"/>
    <property type="match status" value="1"/>
</dbReference>
<evidence type="ECO:0000313" key="12">
    <source>
        <dbReference type="EMBL" id="AFK65318.1"/>
    </source>
</evidence>
<dbReference type="Gene3D" id="3.20.20.80">
    <property type="entry name" value="Glycosidases"/>
    <property type="match status" value="1"/>
</dbReference>
<evidence type="ECO:0000259" key="11">
    <source>
        <dbReference type="PROSITE" id="PS51172"/>
    </source>
</evidence>
<dbReference type="GO" id="GO:0008810">
    <property type="term" value="F:cellulase activity"/>
    <property type="evidence" value="ECO:0007669"/>
    <property type="project" value="UniProtKB-EC"/>
</dbReference>
<evidence type="ECO:0000256" key="8">
    <source>
        <dbReference type="ARBA" id="ARBA00023326"/>
    </source>
</evidence>
<comment type="similarity">
    <text evidence="2 9">Belongs to the glycosyl hydrolase 5 (cellulase A) family.</text>
</comment>
<dbReference type="Pfam" id="PF00150">
    <property type="entry name" value="Cellulase"/>
    <property type="match status" value="1"/>
</dbReference>
<dbReference type="Pfam" id="PF00942">
    <property type="entry name" value="CBM_3"/>
    <property type="match status" value="1"/>
</dbReference>
<dbReference type="SUPFAM" id="SSF49265">
    <property type="entry name" value="Fibronectin type III"/>
    <property type="match status" value="1"/>
</dbReference>
<keyword evidence="4 9" id="KW-0378">Hydrolase</keyword>
<dbReference type="SUPFAM" id="SSF49384">
    <property type="entry name" value="Carbohydrate-binding domain"/>
    <property type="match status" value="1"/>
</dbReference>
<dbReference type="Gene3D" id="2.60.40.10">
    <property type="entry name" value="Immunoglobulins"/>
    <property type="match status" value="1"/>
</dbReference>
<evidence type="ECO:0000256" key="9">
    <source>
        <dbReference type="RuleBase" id="RU361153"/>
    </source>
</evidence>
<dbReference type="EMBL" id="JN225124">
    <property type="protein sequence ID" value="AFK65318.1"/>
    <property type="molecule type" value="Genomic_DNA"/>
</dbReference>
<dbReference type="GO" id="GO:0030245">
    <property type="term" value="P:cellulose catabolic process"/>
    <property type="evidence" value="ECO:0007669"/>
    <property type="project" value="UniProtKB-KW"/>
</dbReference>
<dbReference type="CDD" id="cd00063">
    <property type="entry name" value="FN3"/>
    <property type="match status" value="1"/>
</dbReference>
<keyword evidence="5 9" id="KW-0136">Cellulose degradation</keyword>
<evidence type="ECO:0000256" key="3">
    <source>
        <dbReference type="ARBA" id="ARBA00022729"/>
    </source>
</evidence>
<dbReference type="AlphaFoldDB" id="V9IR95"/>
<dbReference type="GO" id="GO:0030248">
    <property type="term" value="F:cellulose binding"/>
    <property type="evidence" value="ECO:0007669"/>
    <property type="project" value="InterPro"/>
</dbReference>
<dbReference type="Gene3D" id="2.60.40.710">
    <property type="entry name" value="Endoglucanase-like"/>
    <property type="match status" value="1"/>
</dbReference>
<comment type="catalytic activity">
    <reaction evidence="1 9">
        <text>Endohydrolysis of (1-&gt;4)-beta-D-glucosidic linkages in cellulose, lichenin and cereal beta-D-glucans.</text>
        <dbReference type="EC" id="3.2.1.4"/>
    </reaction>
</comment>
<evidence type="ECO:0000256" key="5">
    <source>
        <dbReference type="ARBA" id="ARBA00023001"/>
    </source>
</evidence>
<dbReference type="InterPro" id="IPR017853">
    <property type="entry name" value="GH"/>
</dbReference>
<evidence type="ECO:0000256" key="6">
    <source>
        <dbReference type="ARBA" id="ARBA00023277"/>
    </source>
</evidence>
<evidence type="ECO:0000256" key="2">
    <source>
        <dbReference type="ARBA" id="ARBA00005641"/>
    </source>
</evidence>